<evidence type="ECO:0000313" key="1">
    <source>
        <dbReference type="EMBL" id="OGI68963.1"/>
    </source>
</evidence>
<evidence type="ECO:0000313" key="2">
    <source>
        <dbReference type="Proteomes" id="UP000178059"/>
    </source>
</evidence>
<dbReference type="Proteomes" id="UP000178059">
    <property type="component" value="Unassembled WGS sequence"/>
</dbReference>
<organism evidence="1 2">
    <name type="scientific">Candidatus Nomurabacteria bacterium RIFCSPHIGHO2_01_FULL_42_16</name>
    <dbReference type="NCBI Taxonomy" id="1801743"/>
    <lineage>
        <taxon>Bacteria</taxon>
        <taxon>Candidatus Nomuraibacteriota</taxon>
    </lineage>
</organism>
<dbReference type="EMBL" id="MFTT01000036">
    <property type="protein sequence ID" value="OGI68963.1"/>
    <property type="molecule type" value="Genomic_DNA"/>
</dbReference>
<sequence length="67" mass="7540">MKKIIRLASYGFLHVLTLSLGLSLGFAISFDIQGGQFAQAKNLSPRRVYGELVKLIQAFFNSQKNFF</sequence>
<dbReference type="AlphaFoldDB" id="A0A1F6VH41"/>
<protein>
    <submittedName>
        <fullName evidence="1">Uncharacterized protein</fullName>
    </submittedName>
</protein>
<name>A0A1F6VH41_9BACT</name>
<proteinExistence type="predicted"/>
<reference evidence="1 2" key="1">
    <citation type="journal article" date="2016" name="Nat. Commun.">
        <title>Thousands of microbial genomes shed light on interconnected biogeochemical processes in an aquifer system.</title>
        <authorList>
            <person name="Anantharaman K."/>
            <person name="Brown C.T."/>
            <person name="Hug L.A."/>
            <person name="Sharon I."/>
            <person name="Castelle C.J."/>
            <person name="Probst A.J."/>
            <person name="Thomas B.C."/>
            <person name="Singh A."/>
            <person name="Wilkins M.J."/>
            <person name="Karaoz U."/>
            <person name="Brodie E.L."/>
            <person name="Williams K.H."/>
            <person name="Hubbard S.S."/>
            <person name="Banfield J.F."/>
        </authorList>
    </citation>
    <scope>NUCLEOTIDE SEQUENCE [LARGE SCALE GENOMIC DNA]</scope>
</reference>
<accession>A0A1F6VH41</accession>
<dbReference type="STRING" id="1801743.A2824_02875"/>
<gene>
    <name evidence="1" type="ORF">A2824_02875</name>
</gene>
<comment type="caution">
    <text evidence="1">The sequence shown here is derived from an EMBL/GenBank/DDBJ whole genome shotgun (WGS) entry which is preliminary data.</text>
</comment>